<feature type="transmembrane region" description="Helical" evidence="7">
    <location>
        <begin position="31"/>
        <end position="51"/>
    </location>
</feature>
<evidence type="ECO:0000256" key="6">
    <source>
        <dbReference type="ARBA" id="ARBA00023136"/>
    </source>
</evidence>
<keyword evidence="3" id="KW-1003">Cell membrane</keyword>
<dbReference type="Pfam" id="PF02308">
    <property type="entry name" value="MgtC"/>
    <property type="match status" value="1"/>
</dbReference>
<gene>
    <name evidence="9" type="primary">sapB</name>
    <name evidence="9" type="ORF">GCM10007971_23370</name>
</gene>
<evidence type="ECO:0000313" key="9">
    <source>
        <dbReference type="EMBL" id="GGN59847.1"/>
    </source>
</evidence>
<name>A0A918D2P2_9BACI</name>
<feature type="transmembrane region" description="Helical" evidence="7">
    <location>
        <begin position="71"/>
        <end position="88"/>
    </location>
</feature>
<keyword evidence="5 7" id="KW-1133">Transmembrane helix</keyword>
<evidence type="ECO:0000259" key="8">
    <source>
        <dbReference type="Pfam" id="PF02308"/>
    </source>
</evidence>
<comment type="caution">
    <text evidence="9">The sequence shown here is derived from an EMBL/GenBank/DDBJ whole genome shotgun (WGS) entry which is preliminary data.</text>
</comment>
<dbReference type="PANTHER" id="PTHR33778:SF4">
    <property type="entry name" value="PROTEIN SAPB"/>
    <property type="match status" value="1"/>
</dbReference>
<dbReference type="InterPro" id="IPR049177">
    <property type="entry name" value="MgtC_SapB_SrpB_YhiD_N"/>
</dbReference>
<evidence type="ECO:0000256" key="1">
    <source>
        <dbReference type="ARBA" id="ARBA00004651"/>
    </source>
</evidence>
<comment type="subcellular location">
    <subcellularLocation>
        <location evidence="1">Cell membrane</location>
        <topology evidence="1">Multi-pass membrane protein</topology>
    </subcellularLocation>
</comment>
<protein>
    <submittedName>
        <fullName evidence="9">Protein SapB</fullName>
    </submittedName>
</protein>
<sequence>MDIQSSLLRLVLAALLGLIIGLERELKNKPLGIKTCIVICVSSSLLTVISIEAAIEYGQSSHFMRTDPMRLAAQIVSGIGFIGAGVILKRGDNIISGITTAAIIWGAAGLGISVGAGFYWESIVGAVIILFGVDILPYLIKKLGPVRYKTQSIRVSISTSENAVFHEVIRQLGLQNVIVKKVKIKDLDDGESLLQLRLDILKNISPNDIYSLIHDISNVNKIEVETV</sequence>
<dbReference type="AlphaFoldDB" id="A0A918D2P2"/>
<dbReference type="GO" id="GO:0005886">
    <property type="term" value="C:plasma membrane"/>
    <property type="evidence" value="ECO:0007669"/>
    <property type="project" value="UniProtKB-SubCell"/>
</dbReference>
<dbReference type="PANTHER" id="PTHR33778">
    <property type="entry name" value="PROTEIN MGTC"/>
    <property type="match status" value="1"/>
</dbReference>
<dbReference type="EMBL" id="BMOS01000015">
    <property type="protein sequence ID" value="GGN59847.1"/>
    <property type="molecule type" value="Genomic_DNA"/>
</dbReference>
<proteinExistence type="inferred from homology"/>
<dbReference type="PRINTS" id="PR01837">
    <property type="entry name" value="MGTCSAPBPROT"/>
</dbReference>
<dbReference type="InterPro" id="IPR003416">
    <property type="entry name" value="MgtC/SapB/SrpB/YhiD_fam"/>
</dbReference>
<keyword evidence="10" id="KW-1185">Reference proteome</keyword>
<evidence type="ECO:0000256" key="5">
    <source>
        <dbReference type="ARBA" id="ARBA00022989"/>
    </source>
</evidence>
<feature type="transmembrane region" description="Helical" evidence="7">
    <location>
        <begin position="95"/>
        <end position="116"/>
    </location>
</feature>
<reference evidence="9" key="2">
    <citation type="submission" date="2020-09" db="EMBL/GenBank/DDBJ databases">
        <authorList>
            <person name="Sun Q."/>
            <person name="Ohkuma M."/>
        </authorList>
    </citation>
    <scope>NUCLEOTIDE SEQUENCE</scope>
    <source>
        <strain evidence="9">JCM 17251</strain>
    </source>
</reference>
<accession>A0A918D2P2</accession>
<evidence type="ECO:0000256" key="4">
    <source>
        <dbReference type="ARBA" id="ARBA00022692"/>
    </source>
</evidence>
<evidence type="ECO:0000256" key="2">
    <source>
        <dbReference type="ARBA" id="ARBA00009298"/>
    </source>
</evidence>
<evidence type="ECO:0000256" key="3">
    <source>
        <dbReference type="ARBA" id="ARBA00022475"/>
    </source>
</evidence>
<feature type="domain" description="MgtC/SapB/SrpB/YhiD N-terminal" evidence="8">
    <location>
        <begin position="10"/>
        <end position="139"/>
    </location>
</feature>
<evidence type="ECO:0000313" key="10">
    <source>
        <dbReference type="Proteomes" id="UP000624041"/>
    </source>
</evidence>
<dbReference type="RefSeq" id="WP_188857591.1">
    <property type="nucleotide sequence ID" value="NZ_BMOS01000015.1"/>
</dbReference>
<reference evidence="9" key="1">
    <citation type="journal article" date="2014" name="Int. J. Syst. Evol. Microbiol.">
        <title>Complete genome sequence of Corynebacterium casei LMG S-19264T (=DSM 44701T), isolated from a smear-ripened cheese.</title>
        <authorList>
            <consortium name="US DOE Joint Genome Institute (JGI-PGF)"/>
            <person name="Walter F."/>
            <person name="Albersmeier A."/>
            <person name="Kalinowski J."/>
            <person name="Ruckert C."/>
        </authorList>
    </citation>
    <scope>NUCLEOTIDE SEQUENCE</scope>
    <source>
        <strain evidence="9">JCM 17251</strain>
    </source>
</reference>
<comment type="similarity">
    <text evidence="2">Belongs to the MgtC/SapB family.</text>
</comment>
<organism evidence="9 10">
    <name type="scientific">Oceanobacillus indicireducens</name>
    <dbReference type="NCBI Taxonomy" id="1004261"/>
    <lineage>
        <taxon>Bacteria</taxon>
        <taxon>Bacillati</taxon>
        <taxon>Bacillota</taxon>
        <taxon>Bacilli</taxon>
        <taxon>Bacillales</taxon>
        <taxon>Bacillaceae</taxon>
        <taxon>Oceanobacillus</taxon>
    </lineage>
</organism>
<keyword evidence="4 7" id="KW-0812">Transmembrane</keyword>
<evidence type="ECO:0000256" key="7">
    <source>
        <dbReference type="SAM" id="Phobius"/>
    </source>
</evidence>
<feature type="transmembrane region" description="Helical" evidence="7">
    <location>
        <begin position="122"/>
        <end position="140"/>
    </location>
</feature>
<feature type="transmembrane region" description="Helical" evidence="7">
    <location>
        <begin position="6"/>
        <end position="22"/>
    </location>
</feature>
<dbReference type="Proteomes" id="UP000624041">
    <property type="component" value="Unassembled WGS sequence"/>
</dbReference>
<keyword evidence="6 7" id="KW-0472">Membrane</keyword>